<dbReference type="InterPro" id="IPR010872">
    <property type="entry name" value="MDMPI_C-term_domain"/>
</dbReference>
<name>A0A1H8T2N0_9ACTN</name>
<dbReference type="InterPro" id="IPR024344">
    <property type="entry name" value="MDMPI_metal-binding"/>
</dbReference>
<dbReference type="Proteomes" id="UP000198960">
    <property type="component" value="Unassembled WGS sequence"/>
</dbReference>
<dbReference type="GO" id="GO:0005886">
    <property type="term" value="C:plasma membrane"/>
    <property type="evidence" value="ECO:0007669"/>
    <property type="project" value="TreeGrafter"/>
</dbReference>
<dbReference type="InterPro" id="IPR034660">
    <property type="entry name" value="DinB/YfiT-like"/>
</dbReference>
<dbReference type="InterPro" id="IPR017517">
    <property type="entry name" value="Maleyloyr_isom"/>
</dbReference>
<dbReference type="Pfam" id="PF07398">
    <property type="entry name" value="MDMPI_C"/>
    <property type="match status" value="1"/>
</dbReference>
<evidence type="ECO:0000259" key="1">
    <source>
        <dbReference type="Pfam" id="PF07398"/>
    </source>
</evidence>
<dbReference type="SUPFAM" id="SSF109854">
    <property type="entry name" value="DinB/YfiT-like putative metalloenzymes"/>
    <property type="match status" value="1"/>
</dbReference>
<feature type="domain" description="Mycothiol-dependent maleylpyruvate isomerase metal-binding" evidence="2">
    <location>
        <begin position="10"/>
        <end position="137"/>
    </location>
</feature>
<dbReference type="NCBIfam" id="TIGR03083">
    <property type="entry name" value="maleylpyruvate isomerase family mycothiol-dependent enzyme"/>
    <property type="match status" value="1"/>
</dbReference>
<dbReference type="PANTHER" id="PTHR40758:SF1">
    <property type="entry name" value="CONSERVED PROTEIN"/>
    <property type="match status" value="1"/>
</dbReference>
<evidence type="ECO:0000313" key="4">
    <source>
        <dbReference type="Proteomes" id="UP000198960"/>
    </source>
</evidence>
<dbReference type="RefSeq" id="WP_211435588.1">
    <property type="nucleotide sequence ID" value="NZ_FOEE01000005.1"/>
</dbReference>
<reference evidence="4" key="1">
    <citation type="submission" date="2016-10" db="EMBL/GenBank/DDBJ databases">
        <authorList>
            <person name="Varghese N."/>
            <person name="Submissions S."/>
        </authorList>
    </citation>
    <scope>NUCLEOTIDE SEQUENCE [LARGE SCALE GENOMIC DNA]</scope>
    <source>
        <strain evidence="4">DSM 45413</strain>
    </source>
</reference>
<dbReference type="STRING" id="673521.SAMN05660991_02025"/>
<keyword evidence="4" id="KW-1185">Reference proteome</keyword>
<dbReference type="EMBL" id="FOEE01000005">
    <property type="protein sequence ID" value="SEO85250.1"/>
    <property type="molecule type" value="Genomic_DNA"/>
</dbReference>
<feature type="domain" description="MDMPI C-terminal" evidence="1">
    <location>
        <begin position="149"/>
        <end position="253"/>
    </location>
</feature>
<dbReference type="Pfam" id="PF11716">
    <property type="entry name" value="MDMPI_N"/>
    <property type="match status" value="1"/>
</dbReference>
<evidence type="ECO:0000313" key="3">
    <source>
        <dbReference type="EMBL" id="SEO85250.1"/>
    </source>
</evidence>
<evidence type="ECO:0000259" key="2">
    <source>
        <dbReference type="Pfam" id="PF11716"/>
    </source>
</evidence>
<dbReference type="PANTHER" id="PTHR40758">
    <property type="entry name" value="CONSERVED PROTEIN"/>
    <property type="match status" value="1"/>
</dbReference>
<dbReference type="AlphaFoldDB" id="A0A1H8T2N0"/>
<gene>
    <name evidence="3" type="ORF">SAMN05660991_02025</name>
</gene>
<dbReference type="GO" id="GO:0046872">
    <property type="term" value="F:metal ion binding"/>
    <property type="evidence" value="ECO:0007669"/>
    <property type="project" value="InterPro"/>
</dbReference>
<protein>
    <submittedName>
        <fullName evidence="3">TIGR03086 family protein</fullName>
    </submittedName>
</protein>
<dbReference type="Gene3D" id="1.20.120.450">
    <property type="entry name" value="dinb family like domain"/>
    <property type="match status" value="1"/>
</dbReference>
<accession>A0A1H8T2N0</accession>
<sequence>MPLSHERLIAALLDRTELLRDVVRSADPATPVPTCPGWTVGALVRHLSGGQRWAADLVAARADAPPDDAFFRNVTRPAEQPPAELDRALAESSAALARALREAGPDAPVWTPFGPGAASFFTRRFTHETVVHGADAALAAGRPWTVDPELAVDGLDEWLELASVPQMLELFPERRALLGPGRTVHLHATDTPASLDAEWVVDLTGAVPSWRRAHEKSAVAVRGPVAGLLLVVCGRQRIDDAGAEVFGDRALLDGWLAASTFG</sequence>
<proteinExistence type="predicted"/>
<organism evidence="3 4">
    <name type="scientific">Trujillonella endophytica</name>
    <dbReference type="NCBI Taxonomy" id="673521"/>
    <lineage>
        <taxon>Bacteria</taxon>
        <taxon>Bacillati</taxon>
        <taxon>Actinomycetota</taxon>
        <taxon>Actinomycetes</taxon>
        <taxon>Geodermatophilales</taxon>
        <taxon>Geodermatophilaceae</taxon>
        <taxon>Trujillonella</taxon>
    </lineage>
</organism>